<feature type="domain" description="Enoyl reductase (ER)" evidence="1">
    <location>
        <begin position="10"/>
        <end position="333"/>
    </location>
</feature>
<name>A0A1V9FHB3_9BACT</name>
<dbReference type="InterPro" id="IPR011032">
    <property type="entry name" value="GroES-like_sf"/>
</dbReference>
<dbReference type="InterPro" id="IPR020843">
    <property type="entry name" value="ER"/>
</dbReference>
<dbReference type="STRING" id="1703345.A3860_09020"/>
<gene>
    <name evidence="2" type="ORF">A3860_09020</name>
</gene>
<dbReference type="Gene3D" id="3.90.180.10">
    <property type="entry name" value="Medium-chain alcohol dehydrogenases, catalytic domain"/>
    <property type="match status" value="1"/>
</dbReference>
<dbReference type="Gene3D" id="3.40.50.720">
    <property type="entry name" value="NAD(P)-binding Rossmann-like Domain"/>
    <property type="match status" value="1"/>
</dbReference>
<dbReference type="PANTHER" id="PTHR45033">
    <property type="match status" value="1"/>
</dbReference>
<dbReference type="SUPFAM" id="SSF51735">
    <property type="entry name" value="NAD(P)-binding Rossmann-fold domains"/>
    <property type="match status" value="1"/>
</dbReference>
<dbReference type="RefSeq" id="WP_081155663.1">
    <property type="nucleotide sequence ID" value="NZ_LVYD01000113.1"/>
</dbReference>
<evidence type="ECO:0000259" key="1">
    <source>
        <dbReference type="SMART" id="SM00829"/>
    </source>
</evidence>
<dbReference type="AlphaFoldDB" id="A0A1V9FHB3"/>
<proteinExistence type="predicted"/>
<dbReference type="InterPro" id="IPR013154">
    <property type="entry name" value="ADH-like_N"/>
</dbReference>
<dbReference type="InterPro" id="IPR036291">
    <property type="entry name" value="NAD(P)-bd_dom_sf"/>
</dbReference>
<dbReference type="EMBL" id="LVYD01000113">
    <property type="protein sequence ID" value="OQP57758.1"/>
    <property type="molecule type" value="Genomic_DNA"/>
</dbReference>
<reference evidence="2 3" key="1">
    <citation type="submission" date="2016-03" db="EMBL/GenBank/DDBJ databases">
        <title>Niastella vici sp. nov., isolated from farmland soil.</title>
        <authorList>
            <person name="Chen L."/>
            <person name="Wang D."/>
            <person name="Yang S."/>
            <person name="Wang G."/>
        </authorList>
    </citation>
    <scope>NUCLEOTIDE SEQUENCE [LARGE SCALE GENOMIC DNA]</scope>
    <source>
        <strain evidence="2 3">DJ57</strain>
    </source>
</reference>
<dbReference type="Pfam" id="PF00107">
    <property type="entry name" value="ADH_zinc_N"/>
    <property type="match status" value="1"/>
</dbReference>
<dbReference type="InterPro" id="IPR052711">
    <property type="entry name" value="Zinc_ADH-like"/>
</dbReference>
<dbReference type="SUPFAM" id="SSF50129">
    <property type="entry name" value="GroES-like"/>
    <property type="match status" value="1"/>
</dbReference>
<dbReference type="InterPro" id="IPR013149">
    <property type="entry name" value="ADH-like_C"/>
</dbReference>
<accession>A0A1V9FHB3</accession>
<dbReference type="PANTHER" id="PTHR45033:SF2">
    <property type="entry name" value="ZINC-TYPE ALCOHOL DEHYDROGENASE-LIKE PROTEIN C1773.06C"/>
    <property type="match status" value="1"/>
</dbReference>
<dbReference type="Pfam" id="PF08240">
    <property type="entry name" value="ADH_N"/>
    <property type="match status" value="1"/>
</dbReference>
<dbReference type="CDD" id="cd08276">
    <property type="entry name" value="MDR7"/>
    <property type="match status" value="1"/>
</dbReference>
<protein>
    <recommendedName>
        <fullName evidence="1">Enoyl reductase (ER) domain-containing protein</fullName>
    </recommendedName>
</protein>
<dbReference type="Proteomes" id="UP000192796">
    <property type="component" value="Unassembled WGS sequence"/>
</dbReference>
<dbReference type="OrthoDB" id="648910at2"/>
<comment type="caution">
    <text evidence="2">The sequence shown here is derived from an EMBL/GenBank/DDBJ whole genome shotgun (WGS) entry which is preliminary data.</text>
</comment>
<organism evidence="2 3">
    <name type="scientific">Niastella vici</name>
    <dbReference type="NCBI Taxonomy" id="1703345"/>
    <lineage>
        <taxon>Bacteria</taxon>
        <taxon>Pseudomonadati</taxon>
        <taxon>Bacteroidota</taxon>
        <taxon>Chitinophagia</taxon>
        <taxon>Chitinophagales</taxon>
        <taxon>Chitinophagaceae</taxon>
        <taxon>Niastella</taxon>
    </lineage>
</organism>
<evidence type="ECO:0000313" key="2">
    <source>
        <dbReference type="EMBL" id="OQP57758.1"/>
    </source>
</evidence>
<dbReference type="SMART" id="SM00829">
    <property type="entry name" value="PKS_ER"/>
    <property type="match status" value="1"/>
</dbReference>
<keyword evidence="3" id="KW-1185">Reference proteome</keyword>
<dbReference type="GO" id="GO:0016491">
    <property type="term" value="F:oxidoreductase activity"/>
    <property type="evidence" value="ECO:0007669"/>
    <property type="project" value="InterPro"/>
</dbReference>
<evidence type="ECO:0000313" key="3">
    <source>
        <dbReference type="Proteomes" id="UP000192796"/>
    </source>
</evidence>
<sequence>MKAIQLEQFGIEHLQLKEIATPSIGENEVLVKTTAVSLEFHDLIIVENRIPFGIPLPLIPVSEGVGIVEEVGAKVSRWKKGDRVIIPFISRWEAGKNTPYNDQLRTSFSRPGLLAEFTVQPENTLVRTPKNCTDEQAAPLSVCGLTVWTILVEQANIRAGQTMLIQGSGGVSLFALQIAKTFGLKVIATTGRKEKEQQLKNLGADEVINYKEFPQWSNEVKRLNGGAGVDVTLDVAGTDTIEQSILSVKQHGFVGLIGLMTGTKLTIDLIPLITNYIRLQAYSVGNAQELNDLVNAIEKNNIIPVIDSVFPLEKVQDAFHRFKSGKAFGKVIVTL</sequence>